<dbReference type="EMBL" id="CP012332">
    <property type="protein sequence ID" value="AKU93156.1"/>
    <property type="molecule type" value="Genomic_DNA"/>
</dbReference>
<dbReference type="SUPFAM" id="SSF49452">
    <property type="entry name" value="Starch-binding domain-like"/>
    <property type="match status" value="1"/>
</dbReference>
<organism evidence="1 2">
    <name type="scientific">Vulgatibacter incomptus</name>
    <dbReference type="NCBI Taxonomy" id="1391653"/>
    <lineage>
        <taxon>Bacteria</taxon>
        <taxon>Pseudomonadati</taxon>
        <taxon>Myxococcota</taxon>
        <taxon>Myxococcia</taxon>
        <taxon>Myxococcales</taxon>
        <taxon>Cystobacterineae</taxon>
        <taxon>Vulgatibacteraceae</taxon>
        <taxon>Vulgatibacter</taxon>
    </lineage>
</organism>
<gene>
    <name evidence="1" type="ORF">AKJ08_3543</name>
</gene>
<dbReference type="GO" id="GO:0030246">
    <property type="term" value="F:carbohydrate binding"/>
    <property type="evidence" value="ECO:0007669"/>
    <property type="project" value="InterPro"/>
</dbReference>
<evidence type="ECO:0000313" key="1">
    <source>
        <dbReference type="EMBL" id="AKU93156.1"/>
    </source>
</evidence>
<dbReference type="Gene3D" id="2.60.40.1120">
    <property type="entry name" value="Carboxypeptidase-like, regulatory domain"/>
    <property type="match status" value="1"/>
</dbReference>
<protein>
    <recommendedName>
        <fullName evidence="3">Carboxypeptidase regulatory-like domain-containing protein</fullName>
    </recommendedName>
</protein>
<accession>A0A0K1PIB5</accession>
<dbReference type="OrthoDB" id="5517837at2"/>
<proteinExistence type="predicted"/>
<dbReference type="KEGG" id="vin:AKJ08_3543"/>
<dbReference type="STRING" id="1391653.AKJ08_3543"/>
<dbReference type="Gene3D" id="2.60.40.10">
    <property type="entry name" value="Immunoglobulins"/>
    <property type="match status" value="1"/>
</dbReference>
<sequence length="465" mass="48351">MKRKLASFAVFATLVACGDDSESKPCKVDDPRTCSKGLVCEPVVGEADPACFRPVEIRGSVIDLRTEVAIAAARVNAEEASGRPIGDVAETGIGGTYAIRIPSTRQDGSGAPVGQTITLRAAARDYVPFPSGFRVALPLDTAQATEAADGAWVVAGGPAVIGLEPLPSDRVGLASISGTVGLPSDGSLGFGTMVVAERASGGETITGRVNQRGEFVLFNVPPGSYTVQAYRRGVNYVAAGVAVERADVKGVRLDVAETGTATLAGSVSIVAGNGATSVVMVLESTFDETLARGILVPGLRAPEPGLAPNIKGDFRIDGIPDGRYVILAAFENDGLVRDPDPDISGTQIQHIVVSGGVTSASPKFKVTSAVRMVGPGAGETVEAVTGQPTFRWQAYSSAKRYDVELFDNFGTRLWIKSVTTTNAAYDGAVALEPGFPYQWRLTAFGNAGNPISMTEDLRGVFEIAP</sequence>
<dbReference type="RefSeq" id="WP_050727221.1">
    <property type="nucleotide sequence ID" value="NZ_CP012332.1"/>
</dbReference>
<dbReference type="InterPro" id="IPR013784">
    <property type="entry name" value="Carb-bd-like_fold"/>
</dbReference>
<name>A0A0K1PIB5_9BACT</name>
<evidence type="ECO:0008006" key="3">
    <source>
        <dbReference type="Google" id="ProtNLM"/>
    </source>
</evidence>
<reference evidence="1 2" key="1">
    <citation type="submission" date="2015-08" db="EMBL/GenBank/DDBJ databases">
        <authorList>
            <person name="Babu N.S."/>
            <person name="Beckwith C.J."/>
            <person name="Beseler K.G."/>
            <person name="Brison A."/>
            <person name="Carone J.V."/>
            <person name="Caskin T.P."/>
            <person name="Diamond M."/>
            <person name="Durham M.E."/>
            <person name="Foxe J.M."/>
            <person name="Go M."/>
            <person name="Henderson B.A."/>
            <person name="Jones I.B."/>
            <person name="McGettigan J.A."/>
            <person name="Micheletti S.J."/>
            <person name="Nasrallah M.E."/>
            <person name="Ortiz D."/>
            <person name="Piller C.R."/>
            <person name="Privatt S.R."/>
            <person name="Schneider S.L."/>
            <person name="Sharp S."/>
            <person name="Smith T.C."/>
            <person name="Stanton J.D."/>
            <person name="Ullery H.E."/>
            <person name="Wilson R.J."/>
            <person name="Serrano M.G."/>
            <person name="Buck G."/>
            <person name="Lee V."/>
            <person name="Wang Y."/>
            <person name="Carvalho R."/>
            <person name="Voegtly L."/>
            <person name="Shi R."/>
            <person name="Duckworth R."/>
            <person name="Johnson A."/>
            <person name="Loviza R."/>
            <person name="Walstead R."/>
            <person name="Shah Z."/>
            <person name="Kiflezghi M."/>
            <person name="Wade K."/>
            <person name="Ball S.L."/>
            <person name="Bradley K.W."/>
            <person name="Asai D.J."/>
            <person name="Bowman C.A."/>
            <person name="Russell D.A."/>
            <person name="Pope W.H."/>
            <person name="Jacobs-Sera D."/>
            <person name="Hendrix R.W."/>
            <person name="Hatfull G.F."/>
        </authorList>
    </citation>
    <scope>NUCLEOTIDE SEQUENCE [LARGE SCALE GENOMIC DNA]</scope>
    <source>
        <strain evidence="1 2">DSM 27710</strain>
    </source>
</reference>
<evidence type="ECO:0000313" key="2">
    <source>
        <dbReference type="Proteomes" id="UP000055590"/>
    </source>
</evidence>
<dbReference type="Proteomes" id="UP000055590">
    <property type="component" value="Chromosome"/>
</dbReference>
<dbReference type="PROSITE" id="PS51257">
    <property type="entry name" value="PROKAR_LIPOPROTEIN"/>
    <property type="match status" value="1"/>
</dbReference>
<dbReference type="AlphaFoldDB" id="A0A0K1PIB5"/>
<keyword evidence="2" id="KW-1185">Reference proteome</keyword>
<dbReference type="InterPro" id="IPR013783">
    <property type="entry name" value="Ig-like_fold"/>
</dbReference>